<comment type="function">
    <text evidence="1">DNA-dependent RNA polymerase which catalyzes the transcription of DNA into RNA using the four ribonucleoside triphosphates as substrates.</text>
</comment>
<evidence type="ECO:0000313" key="3">
    <source>
        <dbReference type="Proteomes" id="UP000306102"/>
    </source>
</evidence>
<dbReference type="EMBL" id="SDRB02012269">
    <property type="protein sequence ID" value="THF98203.1"/>
    <property type="molecule type" value="Genomic_DNA"/>
</dbReference>
<dbReference type="Gene3D" id="2.40.50.140">
    <property type="entry name" value="Nucleic acid-binding proteins"/>
    <property type="match status" value="1"/>
</dbReference>
<dbReference type="GO" id="GO:0006352">
    <property type="term" value="P:DNA-templated transcription initiation"/>
    <property type="evidence" value="ECO:0007669"/>
    <property type="project" value="UniProtKB-UniRule"/>
</dbReference>
<dbReference type="AlphaFoldDB" id="A0A4S4D8A2"/>
<dbReference type="STRING" id="542762.A0A4S4D8A2"/>
<keyword evidence="3" id="KW-1185">Reference proteome</keyword>
<accession>A0A4S4D8A2</accession>
<reference evidence="2 3" key="1">
    <citation type="journal article" date="2018" name="Proc. Natl. Acad. Sci. U.S.A.">
        <title>Draft genome sequence of Camellia sinensis var. sinensis provides insights into the evolution of the tea genome and tea quality.</title>
        <authorList>
            <person name="Wei C."/>
            <person name="Yang H."/>
            <person name="Wang S."/>
            <person name="Zhao J."/>
            <person name="Liu C."/>
            <person name="Gao L."/>
            <person name="Xia E."/>
            <person name="Lu Y."/>
            <person name="Tai Y."/>
            <person name="She G."/>
            <person name="Sun J."/>
            <person name="Cao H."/>
            <person name="Tong W."/>
            <person name="Gao Q."/>
            <person name="Li Y."/>
            <person name="Deng W."/>
            <person name="Jiang X."/>
            <person name="Wang W."/>
            <person name="Chen Q."/>
            <person name="Zhang S."/>
            <person name="Li H."/>
            <person name="Wu J."/>
            <person name="Wang P."/>
            <person name="Li P."/>
            <person name="Shi C."/>
            <person name="Zheng F."/>
            <person name="Jian J."/>
            <person name="Huang B."/>
            <person name="Shan D."/>
            <person name="Shi M."/>
            <person name="Fang C."/>
            <person name="Yue Y."/>
            <person name="Li F."/>
            <person name="Li D."/>
            <person name="Wei S."/>
            <person name="Han B."/>
            <person name="Jiang C."/>
            <person name="Yin Y."/>
            <person name="Xia T."/>
            <person name="Zhang Z."/>
            <person name="Bennetzen J.L."/>
            <person name="Zhao S."/>
            <person name="Wan X."/>
        </authorList>
    </citation>
    <scope>NUCLEOTIDE SEQUENCE [LARGE SCALE GENOMIC DNA]</scope>
    <source>
        <strain evidence="3">cv. Shuchazao</strain>
        <tissue evidence="2">Leaf</tissue>
    </source>
</reference>
<comment type="subcellular location">
    <subcellularLocation>
        <location evidence="1">Nucleus</location>
    </subcellularLocation>
</comment>
<protein>
    <recommendedName>
        <fullName evidence="1">DNA-directed RNA polymerase subunit</fullName>
    </recommendedName>
</protein>
<dbReference type="GO" id="GO:0003697">
    <property type="term" value="F:single-stranded DNA binding"/>
    <property type="evidence" value="ECO:0007669"/>
    <property type="project" value="TreeGrafter"/>
</dbReference>
<comment type="caution">
    <text evidence="2">The sequence shown here is derived from an EMBL/GenBank/DDBJ whole genome shotgun (WGS) entry which is preliminary data.</text>
</comment>
<dbReference type="InterPro" id="IPR045113">
    <property type="entry name" value="Rpb7-like"/>
</dbReference>
<dbReference type="GO" id="GO:0005634">
    <property type="term" value="C:nucleus"/>
    <property type="evidence" value="ECO:0007669"/>
    <property type="project" value="UniProtKB-SubCell"/>
</dbReference>
<name>A0A4S4D8A2_CAMSN</name>
<dbReference type="PANTHER" id="PTHR12709">
    <property type="entry name" value="DNA-DIRECTED RNA POLYMERASE II, III"/>
    <property type="match status" value="1"/>
</dbReference>
<dbReference type="GO" id="GO:0000428">
    <property type="term" value="C:DNA-directed RNA polymerase complex"/>
    <property type="evidence" value="ECO:0007669"/>
    <property type="project" value="UniProtKB-KW"/>
</dbReference>
<dbReference type="GO" id="GO:0003727">
    <property type="term" value="F:single-stranded RNA binding"/>
    <property type="evidence" value="ECO:0007669"/>
    <property type="project" value="TreeGrafter"/>
</dbReference>
<keyword evidence="1" id="KW-0804">Transcription</keyword>
<dbReference type="FunFam" id="2.40.50.140:FF:000043">
    <property type="entry name" value="DNA-directed RNA polymerase II subunit RPB7"/>
    <property type="match status" value="1"/>
</dbReference>
<gene>
    <name evidence="2" type="ORF">TEA_016566</name>
</gene>
<dbReference type="InterPro" id="IPR012340">
    <property type="entry name" value="NA-bd_OB-fold"/>
</dbReference>
<evidence type="ECO:0000256" key="1">
    <source>
        <dbReference type="RuleBase" id="RU369086"/>
    </source>
</evidence>
<keyword evidence="1" id="KW-0240">DNA-directed RNA polymerase</keyword>
<keyword evidence="1" id="KW-0539">Nucleus</keyword>
<sequence length="193" mass="22028">MQYVHLGVVQVRFQVLHRTEQGNMAVLVLSLVPEYVMSRVVLVFFETHLVFFAGMAYRGGSGQYGGSSRSQPNRRTYPAMQREERIRLSLSCITFKLHRGEILEGVVHKILKHGVLLRCGPVENIYLSNQKMCDYQYVPGENPIFMNDKMSRIEKEVAVRFIVIGTKYIEAEKDFQAVVSLEGDFLRPIGPVS</sequence>
<evidence type="ECO:0000313" key="2">
    <source>
        <dbReference type="EMBL" id="THF98203.1"/>
    </source>
</evidence>
<dbReference type="Proteomes" id="UP000306102">
    <property type="component" value="Unassembled WGS sequence"/>
</dbReference>
<proteinExistence type="predicted"/>
<organism evidence="2 3">
    <name type="scientific">Camellia sinensis var. sinensis</name>
    <name type="common">China tea</name>
    <dbReference type="NCBI Taxonomy" id="542762"/>
    <lineage>
        <taxon>Eukaryota</taxon>
        <taxon>Viridiplantae</taxon>
        <taxon>Streptophyta</taxon>
        <taxon>Embryophyta</taxon>
        <taxon>Tracheophyta</taxon>
        <taxon>Spermatophyta</taxon>
        <taxon>Magnoliopsida</taxon>
        <taxon>eudicotyledons</taxon>
        <taxon>Gunneridae</taxon>
        <taxon>Pentapetalae</taxon>
        <taxon>asterids</taxon>
        <taxon>Ericales</taxon>
        <taxon>Theaceae</taxon>
        <taxon>Camellia</taxon>
    </lineage>
</organism>
<dbReference type="PANTHER" id="PTHR12709:SF3">
    <property type="entry name" value="DNA-DIRECTED RNA POLYMERASE V SUBUNIT 7"/>
    <property type="match status" value="1"/>
</dbReference>
<dbReference type="SUPFAM" id="SSF50249">
    <property type="entry name" value="Nucleic acid-binding proteins"/>
    <property type="match status" value="1"/>
</dbReference>